<accession>A0A9P9G8U1</accession>
<dbReference type="EMBL" id="JAGTJS010000027">
    <property type="protein sequence ID" value="KAH7234107.1"/>
    <property type="molecule type" value="Genomic_DNA"/>
</dbReference>
<dbReference type="InterPro" id="IPR010730">
    <property type="entry name" value="HET"/>
</dbReference>
<dbReference type="PANTHER" id="PTHR33112">
    <property type="entry name" value="DOMAIN PROTEIN, PUTATIVE-RELATED"/>
    <property type="match status" value="1"/>
</dbReference>
<reference evidence="2" key="1">
    <citation type="journal article" date="2021" name="Nat. Commun.">
        <title>Genetic determinants of endophytism in the Arabidopsis root mycobiome.</title>
        <authorList>
            <person name="Mesny F."/>
            <person name="Miyauchi S."/>
            <person name="Thiergart T."/>
            <person name="Pickel B."/>
            <person name="Atanasova L."/>
            <person name="Karlsson M."/>
            <person name="Huettel B."/>
            <person name="Barry K.W."/>
            <person name="Haridas S."/>
            <person name="Chen C."/>
            <person name="Bauer D."/>
            <person name="Andreopoulos W."/>
            <person name="Pangilinan J."/>
            <person name="LaButti K."/>
            <person name="Riley R."/>
            <person name="Lipzen A."/>
            <person name="Clum A."/>
            <person name="Drula E."/>
            <person name="Henrissat B."/>
            <person name="Kohler A."/>
            <person name="Grigoriev I.V."/>
            <person name="Martin F.M."/>
            <person name="Hacquard S."/>
        </authorList>
    </citation>
    <scope>NUCLEOTIDE SEQUENCE</scope>
    <source>
        <strain evidence="2">FSSC 5 MPI-SDFR-AT-0091</strain>
    </source>
</reference>
<dbReference type="Proteomes" id="UP000736672">
    <property type="component" value="Unassembled WGS sequence"/>
</dbReference>
<gene>
    <name evidence="2" type="ORF">B0J15DRAFT_517390</name>
</gene>
<protein>
    <submittedName>
        <fullName evidence="2">Heterokaryon incompatibility protein-domain-containing protein</fullName>
    </submittedName>
</protein>
<keyword evidence="3" id="KW-1185">Reference proteome</keyword>
<name>A0A9P9G8U1_FUSSL</name>
<dbReference type="PANTHER" id="PTHR33112:SF12">
    <property type="entry name" value="HETEROKARYON INCOMPATIBILITY DOMAIN-CONTAINING PROTEIN"/>
    <property type="match status" value="1"/>
</dbReference>
<comment type="caution">
    <text evidence="2">The sequence shown here is derived from an EMBL/GenBank/DDBJ whole genome shotgun (WGS) entry which is preliminary data.</text>
</comment>
<dbReference type="OrthoDB" id="2975793at2759"/>
<evidence type="ECO:0000313" key="2">
    <source>
        <dbReference type="EMBL" id="KAH7234107.1"/>
    </source>
</evidence>
<organism evidence="2 3">
    <name type="scientific">Fusarium solani</name>
    <name type="common">Filamentous fungus</name>
    <dbReference type="NCBI Taxonomy" id="169388"/>
    <lineage>
        <taxon>Eukaryota</taxon>
        <taxon>Fungi</taxon>
        <taxon>Dikarya</taxon>
        <taxon>Ascomycota</taxon>
        <taxon>Pezizomycotina</taxon>
        <taxon>Sordariomycetes</taxon>
        <taxon>Hypocreomycetidae</taxon>
        <taxon>Hypocreales</taxon>
        <taxon>Nectriaceae</taxon>
        <taxon>Fusarium</taxon>
        <taxon>Fusarium solani species complex</taxon>
    </lineage>
</organism>
<sequence>MPRSENEIGISHCTEFCKALRGIGSSNGKIPSHDELKSTLCIDGDGYLLGTFDEIQQRKSCPFCRAILEALSEAVVASRAKELGPETSQAERVRITICPGEHCLRLSHPLLCGTRVLFVENGTEKINSEQGPYVARVVKEEQVSTSLVRSWLRQCEEKHGDSCFHLPLSLTHRNLFQRDIEFTPIPSNMMPTEVKGIEHKTLSINEEKTSNFRLLDLKTKCVRYMPLGTRYVTMSYVRGQTPIFKLLQSNLDCLETPGALDKIAPELTRTITDAMELLRSLGERYLWVDALCLIQDHQRDMKGGIEMMNSILRGSHFAIVVASGTDVQSGIPGVRTGSRQPSQHIAQLNSKMKIAVTHSMYWYLQNSTYNQQGWTLQELVLPRRSLIFINNQVYFRCTQANWCEETAADLQDKWADPDDGCILRVASPGAGNLAAWDVYEKLCEDYSDRRVEHDGDALRALSGILRQLGGELTSWYTDGLPANYLNSALLFLSTDGKLRRRPGFASYSWAGWSGPITWAPETRQGPDHDAQAAERVFDWIQKKTFIQWHVWTRKGSVNEVDNIDEYNEPSRMERFADRYAHTLTDETVEFLKQSRYLQDSFLLARHSAWSLSFPLPCFTQGKRYGQEIGGGGIYSDDVINSQAEVDQWAYHIKHDMVWLILISWVTYRASKARNCKARELSGPTTVRREGDELDYEFRDMSASEVREIVADDDDEPFDARVRDAKRAMESLGEEHKGPAPKFPKFPIYPVILFKALSIRLITGPPALEPRQDPSSKALPRHKRPLQWVKGSPLFTLDGELVGSLHVDNIASHTAGIEVECLIIAYSKEPIAGSALPESQVPVGDDDDWNLFWIMHVVEKDGIYERRGVGQVLDSVLTKSCVRSEGKVILLG</sequence>
<evidence type="ECO:0000259" key="1">
    <source>
        <dbReference type="Pfam" id="PF06985"/>
    </source>
</evidence>
<dbReference type="AlphaFoldDB" id="A0A9P9G8U1"/>
<proteinExistence type="predicted"/>
<evidence type="ECO:0000313" key="3">
    <source>
        <dbReference type="Proteomes" id="UP000736672"/>
    </source>
</evidence>
<feature type="domain" description="Heterokaryon incompatibility" evidence="1">
    <location>
        <begin position="231"/>
        <end position="378"/>
    </location>
</feature>
<dbReference type="Pfam" id="PF06985">
    <property type="entry name" value="HET"/>
    <property type="match status" value="1"/>
</dbReference>